<comment type="caution">
    <text evidence="2">The sequence shown here is derived from an EMBL/GenBank/DDBJ whole genome shotgun (WGS) entry which is preliminary data.</text>
</comment>
<evidence type="ECO:0000313" key="2">
    <source>
        <dbReference type="EMBL" id="KAK3590304.1"/>
    </source>
</evidence>
<protein>
    <submittedName>
        <fullName evidence="2">Uncharacterized protein</fullName>
    </submittedName>
</protein>
<dbReference type="AlphaFoldDB" id="A0AAE0SE81"/>
<feature type="non-terminal residue" evidence="2">
    <location>
        <position position="136"/>
    </location>
</feature>
<dbReference type="Proteomes" id="UP001195483">
    <property type="component" value="Unassembled WGS sequence"/>
</dbReference>
<proteinExistence type="predicted"/>
<feature type="non-terminal residue" evidence="2">
    <location>
        <position position="1"/>
    </location>
</feature>
<dbReference type="EMBL" id="JAEAOA010002282">
    <property type="protein sequence ID" value="KAK3590304.1"/>
    <property type="molecule type" value="Genomic_DNA"/>
</dbReference>
<name>A0AAE0SE81_9BIVA</name>
<feature type="region of interest" description="Disordered" evidence="1">
    <location>
        <begin position="44"/>
        <end position="95"/>
    </location>
</feature>
<reference evidence="2" key="1">
    <citation type="journal article" date="2021" name="Genome Biol. Evol.">
        <title>A High-Quality Reference Genome for a Parasitic Bivalve with Doubly Uniparental Inheritance (Bivalvia: Unionida).</title>
        <authorList>
            <person name="Smith C.H."/>
        </authorList>
    </citation>
    <scope>NUCLEOTIDE SEQUENCE</scope>
    <source>
        <strain evidence="2">CHS0354</strain>
    </source>
</reference>
<accession>A0AAE0SE81</accession>
<evidence type="ECO:0000256" key="1">
    <source>
        <dbReference type="SAM" id="MobiDB-lite"/>
    </source>
</evidence>
<evidence type="ECO:0000313" key="3">
    <source>
        <dbReference type="Proteomes" id="UP001195483"/>
    </source>
</evidence>
<gene>
    <name evidence="2" type="ORF">CHS0354_039119</name>
</gene>
<sequence length="136" mass="15449">RPWRTSLCHIRQSVYGGLRDLRVTSPLFSVSRTLPPFRRRTRTLNDRKKNMVRGLGQAPKETVQGPKSQPRAKRLPEKAVCGGTNAQRGTWPTPGAVISRKSTKCIADLKPYADAEFITLIQSVHHSRLFRQWTQS</sequence>
<organism evidence="2 3">
    <name type="scientific">Potamilus streckersoni</name>
    <dbReference type="NCBI Taxonomy" id="2493646"/>
    <lineage>
        <taxon>Eukaryota</taxon>
        <taxon>Metazoa</taxon>
        <taxon>Spiralia</taxon>
        <taxon>Lophotrochozoa</taxon>
        <taxon>Mollusca</taxon>
        <taxon>Bivalvia</taxon>
        <taxon>Autobranchia</taxon>
        <taxon>Heteroconchia</taxon>
        <taxon>Palaeoheterodonta</taxon>
        <taxon>Unionida</taxon>
        <taxon>Unionoidea</taxon>
        <taxon>Unionidae</taxon>
        <taxon>Ambleminae</taxon>
        <taxon>Lampsilini</taxon>
        <taxon>Potamilus</taxon>
    </lineage>
</organism>
<keyword evidence="3" id="KW-1185">Reference proteome</keyword>
<reference evidence="2" key="2">
    <citation type="journal article" date="2021" name="Genome Biol. Evol.">
        <title>Developing a high-quality reference genome for a parasitic bivalve with doubly uniparental inheritance (Bivalvia: Unionida).</title>
        <authorList>
            <person name="Smith C.H."/>
        </authorList>
    </citation>
    <scope>NUCLEOTIDE SEQUENCE</scope>
    <source>
        <strain evidence="2">CHS0354</strain>
        <tissue evidence="2">Mantle</tissue>
    </source>
</reference>
<reference evidence="2" key="3">
    <citation type="submission" date="2023-05" db="EMBL/GenBank/DDBJ databases">
        <authorList>
            <person name="Smith C.H."/>
        </authorList>
    </citation>
    <scope>NUCLEOTIDE SEQUENCE</scope>
    <source>
        <strain evidence="2">CHS0354</strain>
        <tissue evidence="2">Mantle</tissue>
    </source>
</reference>